<dbReference type="AlphaFoldDB" id="A0A7S3D969"/>
<dbReference type="SUPFAM" id="SSF51197">
    <property type="entry name" value="Clavaminate synthase-like"/>
    <property type="match status" value="1"/>
</dbReference>
<sequence length="181" mass="20395">MRAEKEAELTGRNKTDEYLRSQQLLNRTAIGGEEAHLFFGQVMEPGPGCLFPTVSSYSLRPIGLMFGTKGSRSSMHRDFSSNVMIFQGEGVKEIALFPHEKRDMICKTSTNYKRIECPNVLDSEDGVDKLSGEAKRWLLRGAIHPGDVLYLPQGWLHETFCTSDCTGMIERLNFLVGHHDK</sequence>
<accession>A0A7S3D969</accession>
<dbReference type="PANTHER" id="PTHR12461">
    <property type="entry name" value="HYPOXIA-INDUCIBLE FACTOR 1 ALPHA INHIBITOR-RELATED"/>
    <property type="match status" value="1"/>
</dbReference>
<feature type="domain" description="JmjC" evidence="1">
    <location>
        <begin position="17"/>
        <end position="181"/>
    </location>
</feature>
<dbReference type="PROSITE" id="PS51184">
    <property type="entry name" value="JMJC"/>
    <property type="match status" value="1"/>
</dbReference>
<dbReference type="InterPro" id="IPR041667">
    <property type="entry name" value="Cupin_8"/>
</dbReference>
<dbReference type="PANTHER" id="PTHR12461:SF105">
    <property type="entry name" value="HYPOXIA-INDUCIBLE FACTOR 1-ALPHA INHIBITOR"/>
    <property type="match status" value="1"/>
</dbReference>
<evidence type="ECO:0000259" key="1">
    <source>
        <dbReference type="PROSITE" id="PS51184"/>
    </source>
</evidence>
<name>A0A7S3D969_9EUKA</name>
<gene>
    <name evidence="2" type="ORF">PBIL07802_LOCUS12657</name>
</gene>
<dbReference type="InterPro" id="IPR003347">
    <property type="entry name" value="JmjC_dom"/>
</dbReference>
<protein>
    <recommendedName>
        <fullName evidence="1">JmjC domain-containing protein</fullName>
    </recommendedName>
</protein>
<reference evidence="2" key="1">
    <citation type="submission" date="2021-01" db="EMBL/GenBank/DDBJ databases">
        <authorList>
            <person name="Corre E."/>
            <person name="Pelletier E."/>
            <person name="Niang G."/>
            <person name="Scheremetjew M."/>
            <person name="Finn R."/>
            <person name="Kale V."/>
            <person name="Holt S."/>
            <person name="Cochrane G."/>
            <person name="Meng A."/>
            <person name="Brown T."/>
            <person name="Cohen L."/>
        </authorList>
    </citation>
    <scope>NUCLEOTIDE SEQUENCE</scope>
    <source>
        <strain evidence="2">NIES-2562</strain>
    </source>
</reference>
<evidence type="ECO:0000313" key="2">
    <source>
        <dbReference type="EMBL" id="CAE0250456.1"/>
    </source>
</evidence>
<proteinExistence type="predicted"/>
<dbReference type="Pfam" id="PF13621">
    <property type="entry name" value="Cupin_8"/>
    <property type="match status" value="1"/>
</dbReference>
<dbReference type="EMBL" id="HBIB01019517">
    <property type="protein sequence ID" value="CAE0250456.1"/>
    <property type="molecule type" value="Transcribed_RNA"/>
</dbReference>
<organism evidence="2">
    <name type="scientific">Palpitomonas bilix</name>
    <dbReference type="NCBI Taxonomy" id="652834"/>
    <lineage>
        <taxon>Eukaryota</taxon>
        <taxon>Eukaryota incertae sedis</taxon>
    </lineage>
</organism>
<dbReference type="Gene3D" id="2.60.120.650">
    <property type="entry name" value="Cupin"/>
    <property type="match status" value="1"/>
</dbReference>